<dbReference type="SUPFAM" id="SSF52058">
    <property type="entry name" value="L domain-like"/>
    <property type="match status" value="1"/>
</dbReference>
<dbReference type="Gramene" id="TraesCS2D02G567300.1">
    <property type="protein sequence ID" value="TraesCS2D02G567300.1"/>
    <property type="gene ID" value="TraesCS2D02G567300"/>
</dbReference>
<dbReference type="OrthoDB" id="615095at2759"/>
<dbReference type="OMA" id="LNVMSCD"/>
<evidence type="ECO:0000313" key="3">
    <source>
        <dbReference type="Proteomes" id="UP000019116"/>
    </source>
</evidence>
<reference evidence="2" key="1">
    <citation type="submission" date="2018-08" db="EMBL/GenBank/DDBJ databases">
        <authorList>
            <person name="Rossello M."/>
        </authorList>
    </citation>
    <scope>NUCLEOTIDE SEQUENCE [LARGE SCALE GENOMIC DNA]</scope>
    <source>
        <strain evidence="2">cv. Chinese Spring</strain>
    </source>
</reference>
<dbReference type="InterPro" id="IPR032675">
    <property type="entry name" value="LRR_dom_sf"/>
</dbReference>
<dbReference type="Gene3D" id="3.80.10.10">
    <property type="entry name" value="Ribonuclease Inhibitor"/>
    <property type="match status" value="1"/>
</dbReference>
<protein>
    <recommendedName>
        <fullName evidence="1">R13L1/DRL21-like LRR repeat region domain-containing protein</fullName>
    </recommendedName>
</protein>
<evidence type="ECO:0000313" key="2">
    <source>
        <dbReference type="EnsemblPlants" id="TraesCS2D02G567300.1"/>
    </source>
</evidence>
<dbReference type="PANTHER" id="PTHR47186:SF62">
    <property type="entry name" value="OS04G0325300 PROTEIN"/>
    <property type="match status" value="1"/>
</dbReference>
<reference evidence="2" key="2">
    <citation type="submission" date="2018-10" db="UniProtKB">
        <authorList>
            <consortium name="EnsemblPlants"/>
        </authorList>
    </citation>
    <scope>IDENTIFICATION</scope>
</reference>
<dbReference type="Proteomes" id="UP000019116">
    <property type="component" value="Chromosome 2D"/>
</dbReference>
<dbReference type="PANTHER" id="PTHR47186">
    <property type="entry name" value="LEUCINE-RICH REPEAT-CONTAINING PROTEIN 57"/>
    <property type="match status" value="1"/>
</dbReference>
<feature type="domain" description="R13L1/DRL21-like LRR repeat region" evidence="1">
    <location>
        <begin position="59"/>
        <end position="189"/>
    </location>
</feature>
<name>A0A3B6DR40_WHEAT</name>
<evidence type="ECO:0000259" key="1">
    <source>
        <dbReference type="Pfam" id="PF25019"/>
    </source>
</evidence>
<dbReference type="AlphaFoldDB" id="A0A3B6DR40"/>
<sequence length="243" mass="27069">MQLLDFGRCNDLVLSCGDLINLRHVFSGPALRISNISTLVSLQTIPEFKVSYEQGHEAKQLGYLNRLSGKLIISGLGNVQSREEALEFDLAAKKRLTGLSLYASPGVAAEVLEGLCPPVGIEKLEITGYGGLVYPNWMVCRQNGGPEKLQELEGFIQLRSLKLSYCSWNALPGNMEHLSSLESLYIDGCLNVRSVPTLPQSLEDFALSDCNDGFMKSCETDGHPNWQKIQHIPRKRFMWPRKL</sequence>
<dbReference type="EnsemblPlants" id="TraesCS2D02G567300.1">
    <property type="protein sequence ID" value="TraesCS2D02G567300.1"/>
    <property type="gene ID" value="TraesCS2D02G567300"/>
</dbReference>
<dbReference type="SMR" id="A0A3B6DR40"/>
<dbReference type="Pfam" id="PF25019">
    <property type="entry name" value="LRR_R13L1-DRL21"/>
    <property type="match status" value="1"/>
</dbReference>
<proteinExistence type="predicted"/>
<dbReference type="InterPro" id="IPR056789">
    <property type="entry name" value="LRR_R13L1-DRL21"/>
</dbReference>
<accession>A0A3B6DR40</accession>
<keyword evidence="3" id="KW-1185">Reference proteome</keyword>
<organism evidence="2">
    <name type="scientific">Triticum aestivum</name>
    <name type="common">Wheat</name>
    <dbReference type="NCBI Taxonomy" id="4565"/>
    <lineage>
        <taxon>Eukaryota</taxon>
        <taxon>Viridiplantae</taxon>
        <taxon>Streptophyta</taxon>
        <taxon>Embryophyta</taxon>
        <taxon>Tracheophyta</taxon>
        <taxon>Spermatophyta</taxon>
        <taxon>Magnoliopsida</taxon>
        <taxon>Liliopsida</taxon>
        <taxon>Poales</taxon>
        <taxon>Poaceae</taxon>
        <taxon>BOP clade</taxon>
        <taxon>Pooideae</taxon>
        <taxon>Triticodae</taxon>
        <taxon>Triticeae</taxon>
        <taxon>Triticinae</taxon>
        <taxon>Triticum</taxon>
    </lineage>
</organism>